<organism evidence="1 2">
    <name type="scientific">Phaseolus angularis</name>
    <name type="common">Azuki bean</name>
    <name type="synonym">Vigna angularis</name>
    <dbReference type="NCBI Taxonomy" id="3914"/>
    <lineage>
        <taxon>Eukaryota</taxon>
        <taxon>Viridiplantae</taxon>
        <taxon>Streptophyta</taxon>
        <taxon>Embryophyta</taxon>
        <taxon>Tracheophyta</taxon>
        <taxon>Spermatophyta</taxon>
        <taxon>Magnoliopsida</taxon>
        <taxon>eudicotyledons</taxon>
        <taxon>Gunneridae</taxon>
        <taxon>Pentapetalae</taxon>
        <taxon>rosids</taxon>
        <taxon>fabids</taxon>
        <taxon>Fabales</taxon>
        <taxon>Fabaceae</taxon>
        <taxon>Papilionoideae</taxon>
        <taxon>50 kb inversion clade</taxon>
        <taxon>NPAAA clade</taxon>
        <taxon>indigoferoid/millettioid clade</taxon>
        <taxon>Phaseoleae</taxon>
        <taxon>Vigna</taxon>
    </lineage>
</organism>
<evidence type="ECO:0000313" key="2">
    <source>
        <dbReference type="Proteomes" id="UP000053144"/>
    </source>
</evidence>
<gene>
    <name evidence="1" type="ORF">LR48_Vigan01g277400</name>
</gene>
<dbReference type="Proteomes" id="UP000053144">
    <property type="component" value="Chromosome 1"/>
</dbReference>
<dbReference type="Gramene" id="KOM33218">
    <property type="protein sequence ID" value="KOM33218"/>
    <property type="gene ID" value="LR48_Vigan01g277400"/>
</dbReference>
<name>A0A0L9TRK9_PHAAN</name>
<accession>A0A0L9TRK9</accession>
<dbReference type="AlphaFoldDB" id="A0A0L9TRK9"/>
<sequence>MTLAAATLAPFPLPFFNDGDAGRGLPPSALAYKPLLLRSSHRDETATGPLDPDLSSFLFFARGKQIPRLRSRCYSPSGRWRYRWSSPGPFPASRFLLLSYLRFCWNRCWRRCMELKVMDEGGSEFTGVGADGEWSEMMESVGCVNDDGRSVWEDGYLAVKWYMGEERWPEMKDKLAG</sequence>
<proteinExistence type="predicted"/>
<reference evidence="2" key="1">
    <citation type="journal article" date="2015" name="Proc. Natl. Acad. Sci. U.S.A.">
        <title>Genome sequencing of adzuki bean (Vigna angularis) provides insight into high starch and low fat accumulation and domestication.</title>
        <authorList>
            <person name="Yang K."/>
            <person name="Tian Z."/>
            <person name="Chen C."/>
            <person name="Luo L."/>
            <person name="Zhao B."/>
            <person name="Wang Z."/>
            <person name="Yu L."/>
            <person name="Li Y."/>
            <person name="Sun Y."/>
            <person name="Li W."/>
            <person name="Chen Y."/>
            <person name="Li Y."/>
            <person name="Zhang Y."/>
            <person name="Ai D."/>
            <person name="Zhao J."/>
            <person name="Shang C."/>
            <person name="Ma Y."/>
            <person name="Wu B."/>
            <person name="Wang M."/>
            <person name="Gao L."/>
            <person name="Sun D."/>
            <person name="Zhang P."/>
            <person name="Guo F."/>
            <person name="Wang W."/>
            <person name="Li Y."/>
            <person name="Wang J."/>
            <person name="Varshney R.K."/>
            <person name="Wang J."/>
            <person name="Ling H.Q."/>
            <person name="Wan P."/>
        </authorList>
    </citation>
    <scope>NUCLEOTIDE SEQUENCE</scope>
    <source>
        <strain evidence="2">cv. Jingnong 6</strain>
    </source>
</reference>
<evidence type="ECO:0000313" key="1">
    <source>
        <dbReference type="EMBL" id="KOM33218.1"/>
    </source>
</evidence>
<dbReference type="EMBL" id="CM003371">
    <property type="protein sequence ID" value="KOM33218.1"/>
    <property type="molecule type" value="Genomic_DNA"/>
</dbReference>
<protein>
    <submittedName>
        <fullName evidence="1">Uncharacterized protein</fullName>
    </submittedName>
</protein>